<dbReference type="InterPro" id="IPR043502">
    <property type="entry name" value="DNA/RNA_pol_sf"/>
</dbReference>
<dbReference type="Pfam" id="PF00078">
    <property type="entry name" value="RVT_1"/>
    <property type="match status" value="1"/>
</dbReference>
<organism evidence="3 4">
    <name type="scientific">Knipowitschia caucasica</name>
    <name type="common">Caucasian dwarf goby</name>
    <name type="synonym">Pomatoschistus caucasicus</name>
    <dbReference type="NCBI Taxonomy" id="637954"/>
    <lineage>
        <taxon>Eukaryota</taxon>
        <taxon>Metazoa</taxon>
        <taxon>Chordata</taxon>
        <taxon>Craniata</taxon>
        <taxon>Vertebrata</taxon>
        <taxon>Euteleostomi</taxon>
        <taxon>Actinopterygii</taxon>
        <taxon>Neopterygii</taxon>
        <taxon>Teleostei</taxon>
        <taxon>Neoteleostei</taxon>
        <taxon>Acanthomorphata</taxon>
        <taxon>Gobiaria</taxon>
        <taxon>Gobiiformes</taxon>
        <taxon>Gobioidei</taxon>
        <taxon>Gobiidae</taxon>
        <taxon>Gobiinae</taxon>
        <taxon>Knipowitschia</taxon>
    </lineage>
</organism>
<dbReference type="CDD" id="cd01650">
    <property type="entry name" value="RT_nLTR_like"/>
    <property type="match status" value="1"/>
</dbReference>
<name>A0AAV2L9F4_KNICA</name>
<sequence length="782" mass="86698">MVVVAQNQGRNEHLRSQTASQMHSSPGPDAFLNAPVEEGAEAIELRRTGAHCNLQQEWATIEETYKRIWCGRDRYKSLAGFGKLPVANNKEFHPAVTGLEVVRTIKGMARRSCPGPDGLQRSQLLLCDRKGLKLAKLFNDWLRAGMIPKVFKASKTTLIPKSIDPELCGVIGNWRPLTISSTVLRVFSNILAARLSNACQVHPRQKGFVNGSGCSENLTVIDGLITLAKKERRELAVVFIDLAKAFDTVSHRLIGETLTRRGVDQLVVKVIMDGYRGCTSSIRTCEGPTKEIPIKLGVKQGDPLSPLLFNLALDPLLYALDDGRAGFEFGEDAAIAAMAFADDLVLVSGSWEGMRSNLAVLDAFCDRVGLAVNPDKCVAFHIGHQGRKGILNACPTWTINGQPVRLLNGQEQAKYLGVEIHPWKGVCCPPLSPKLESGLVKIDKAGIKPHQRLVVLRSYLLPKFLYACDHSGLSRGSLRALDAKVKVAVKECPITHEISSLLNLEAKVRELYLELTGIVAPEDLGDVVAQKLRSSNMKVLEHNRWKLLRSQGKGVEVFANDQVSNFWLRQPVVSGLTVSEFLVALRLRSNTVIMRYSAVARAPNADSSCRFCQYPKETLPHIIGNCPEFKENRMSAHNKVCGRLGDLASEKGWKVLREEHVIVSGRTWVPDLIITKDGKGMVLDVTICFEQSLGTLREKAEAKQQKYEHLKPVLEKGLKLSHMAVEGFPMGARGKWHKGNYRILEEMGFSKTAMKLEARRLSKLVLVNTIKTVRLYKARIRP</sequence>
<dbReference type="Proteomes" id="UP001497482">
    <property type="component" value="Chromosome 23"/>
</dbReference>
<feature type="domain" description="Reverse transcriptase" evidence="2">
    <location>
        <begin position="140"/>
        <end position="420"/>
    </location>
</feature>
<evidence type="ECO:0000256" key="1">
    <source>
        <dbReference type="SAM" id="MobiDB-lite"/>
    </source>
</evidence>
<dbReference type="SUPFAM" id="SSF56672">
    <property type="entry name" value="DNA/RNA polymerases"/>
    <property type="match status" value="1"/>
</dbReference>
<proteinExistence type="predicted"/>
<protein>
    <recommendedName>
        <fullName evidence="2">Reverse transcriptase domain-containing protein</fullName>
    </recommendedName>
</protein>
<accession>A0AAV2L9F4</accession>
<evidence type="ECO:0000259" key="2">
    <source>
        <dbReference type="PROSITE" id="PS50878"/>
    </source>
</evidence>
<keyword evidence="4" id="KW-1185">Reference proteome</keyword>
<evidence type="ECO:0000313" key="4">
    <source>
        <dbReference type="Proteomes" id="UP001497482"/>
    </source>
</evidence>
<dbReference type="PROSITE" id="PS50878">
    <property type="entry name" value="RT_POL"/>
    <property type="match status" value="1"/>
</dbReference>
<dbReference type="AlphaFoldDB" id="A0AAV2L9F4"/>
<reference evidence="3 4" key="1">
    <citation type="submission" date="2024-04" db="EMBL/GenBank/DDBJ databases">
        <authorList>
            <person name="Waldvogel A.-M."/>
            <person name="Schoenle A."/>
        </authorList>
    </citation>
    <scope>NUCLEOTIDE SEQUENCE [LARGE SCALE GENOMIC DNA]</scope>
</reference>
<gene>
    <name evidence="3" type="ORF">KC01_LOCUS27331</name>
</gene>
<dbReference type="InterPro" id="IPR000477">
    <property type="entry name" value="RT_dom"/>
</dbReference>
<feature type="region of interest" description="Disordered" evidence="1">
    <location>
        <begin position="1"/>
        <end position="28"/>
    </location>
</feature>
<dbReference type="PANTHER" id="PTHR19446">
    <property type="entry name" value="REVERSE TRANSCRIPTASES"/>
    <property type="match status" value="1"/>
</dbReference>
<dbReference type="EMBL" id="OZ035845">
    <property type="protein sequence ID" value="CAL1598982.1"/>
    <property type="molecule type" value="Genomic_DNA"/>
</dbReference>
<evidence type="ECO:0000313" key="3">
    <source>
        <dbReference type="EMBL" id="CAL1598982.1"/>
    </source>
</evidence>